<dbReference type="SUPFAM" id="SSF49344">
    <property type="entry name" value="CBD9-like"/>
    <property type="match status" value="1"/>
</dbReference>
<protein>
    <recommendedName>
        <fullName evidence="1">Carbohydrate-binding domain-containing protein</fullName>
    </recommendedName>
</protein>
<dbReference type="AlphaFoldDB" id="Q47XV8"/>
<dbReference type="Proteomes" id="UP000000547">
    <property type="component" value="Chromosome"/>
</dbReference>
<reference evidence="2" key="1">
    <citation type="journal article" date="2005" name="Proc. Natl. Acad. Sci. U.S.A.">
        <title>The psychrophilic lifestyle as revealed by the genome sequence of Colwellia psychrerythraea 34H through genomic and proteomic analyses.</title>
        <authorList>
            <person name="Methe B.A."/>
            <person name="Nelson K.E."/>
            <person name="Deming J.W."/>
            <person name="Momen B."/>
            <person name="Melamud E."/>
            <person name="Zhang X."/>
            <person name="Moult J."/>
            <person name="Madupu R."/>
            <person name="Nelson W.C."/>
            <person name="Dodson R.J."/>
            <person name="Brinkac L.M."/>
            <person name="Daugherty S.C."/>
            <person name="Durkin A.S."/>
            <person name="DeBoy R.T."/>
            <person name="Kolonay J.F."/>
            <person name="Sullivan S.A."/>
            <person name="Zhou L."/>
            <person name="Davidsen T.M."/>
            <person name="Wu M."/>
            <person name="Huston A.L."/>
            <person name="Lewis M."/>
            <person name="Weaver B."/>
            <person name="Weidman J.F."/>
            <person name="Khouri H."/>
            <person name="Utterback T.R."/>
            <person name="Feldblyum T.V."/>
            <person name="Fraser C.M."/>
        </authorList>
    </citation>
    <scope>NUCLEOTIDE SEQUENCE [LARGE SCALE GENOMIC DNA]</scope>
    <source>
        <strain evidence="2">34H</strain>
    </source>
</reference>
<dbReference type="Pfam" id="PF06452">
    <property type="entry name" value="CBM9_1"/>
    <property type="match status" value="1"/>
</dbReference>
<evidence type="ECO:0000259" key="1">
    <source>
        <dbReference type="Pfam" id="PF06452"/>
    </source>
</evidence>
<dbReference type="EMBL" id="CP000083">
    <property type="protein sequence ID" value="AAZ26785.1"/>
    <property type="molecule type" value="Genomic_DNA"/>
</dbReference>
<proteinExistence type="predicted"/>
<dbReference type="KEGG" id="cps:CPS_3694"/>
<dbReference type="CDD" id="cd00241">
    <property type="entry name" value="DOMON_like"/>
    <property type="match status" value="1"/>
</dbReference>
<dbReference type="GO" id="GO:0004553">
    <property type="term" value="F:hydrolase activity, hydrolyzing O-glycosyl compounds"/>
    <property type="evidence" value="ECO:0007669"/>
    <property type="project" value="InterPro"/>
</dbReference>
<feature type="domain" description="Carbohydrate-binding" evidence="1">
    <location>
        <begin position="59"/>
        <end position="273"/>
    </location>
</feature>
<dbReference type="InterPro" id="IPR010502">
    <property type="entry name" value="Carb-bd_dom_fam9"/>
</dbReference>
<dbReference type="GO" id="GO:0016052">
    <property type="term" value="P:carbohydrate catabolic process"/>
    <property type="evidence" value="ECO:0007669"/>
    <property type="project" value="InterPro"/>
</dbReference>
<evidence type="ECO:0000313" key="2">
    <source>
        <dbReference type="EMBL" id="AAZ26785.1"/>
    </source>
</evidence>
<dbReference type="Gene3D" id="2.60.40.1190">
    <property type="match status" value="1"/>
</dbReference>
<dbReference type="HOGENOM" id="CLU_075287_0_0_6"/>
<accession>Q47XV8</accession>
<sequence length="275" mass="31157">MYWLLMKLISSPSKSLGKRIMQKYVSCFTPLKFITAILVAISLNVSALEALKSSEKMLIDGLADEASWQLAKWQPIDKLILGMQPSAEDFSGQFKIMWDEKQLYLLVEITDDILFDQHADPRHLYWDDDCLEIFLDEDASGGNHQFNFNAFAYHIALDNQAVDIGEKNAAGSDNFVLLNDHITSVWRRNESAPNKVIWEVAVRVYDDSFTMAIKNPVAVTLFEGKKLGFMLAYCDNDGSKEREHFIGSIDIKAVNGSKNLGYITADVFQKLTLIR</sequence>
<gene>
    <name evidence="2" type="ordered locus">CPS_3694</name>
</gene>
<organism evidence="2 3">
    <name type="scientific">Colwellia psychrerythraea (strain 34H / ATCC BAA-681)</name>
    <name type="common">Vibrio psychroerythus</name>
    <dbReference type="NCBI Taxonomy" id="167879"/>
    <lineage>
        <taxon>Bacteria</taxon>
        <taxon>Pseudomonadati</taxon>
        <taxon>Pseudomonadota</taxon>
        <taxon>Gammaproteobacteria</taxon>
        <taxon>Alteromonadales</taxon>
        <taxon>Colwelliaceae</taxon>
        <taxon>Colwellia</taxon>
    </lineage>
</organism>
<evidence type="ECO:0000313" key="3">
    <source>
        <dbReference type="Proteomes" id="UP000000547"/>
    </source>
</evidence>
<name>Q47XV8_COLP3</name>
<dbReference type="GO" id="GO:0030246">
    <property type="term" value="F:carbohydrate binding"/>
    <property type="evidence" value="ECO:0007669"/>
    <property type="project" value="InterPro"/>
</dbReference>
<dbReference type="CAZy" id="CBM9">
    <property type="family name" value="Carbohydrate-Binding Module Family 9"/>
</dbReference>
<dbReference type="STRING" id="167879.CPS_3694"/>